<name>A0A386YUM2_ELHV1</name>
<evidence type="ECO:0000256" key="10">
    <source>
        <dbReference type="ARBA" id="ARBA00023136"/>
    </source>
</evidence>
<keyword evidence="13 14" id="KW-1160">Virus entry into host cell</keyword>
<comment type="function">
    <text evidence="14">The heterodimer glycoprotein H-glycoprotein L is required for the fusion of viral and plasma membranes leading to virus entry into the host cell. Acts as a functional inhibitor of gH and maintains gH in an inhibited form. Upon binding to host integrins, gL dissociates from gH leading to activation of the viral fusion glycoproteins gB and gH.</text>
</comment>
<comment type="subunit">
    <text evidence="14">Interacts with glycoprotein H (gH); this interaction is necessary for the correct processing and cell surface expression of gH.</text>
</comment>
<evidence type="ECO:0000256" key="8">
    <source>
        <dbReference type="ARBA" id="ARBA00022870"/>
    </source>
</evidence>
<evidence type="ECO:0000256" key="9">
    <source>
        <dbReference type="ARBA" id="ARBA00022879"/>
    </source>
</evidence>
<evidence type="ECO:0000256" key="2">
    <source>
        <dbReference type="ARBA" id="ARBA00022511"/>
    </source>
</evidence>
<evidence type="ECO:0000256" key="13">
    <source>
        <dbReference type="ARBA" id="ARBA00023296"/>
    </source>
</evidence>
<evidence type="ECO:0000256" key="6">
    <source>
        <dbReference type="ARBA" id="ARBA00022812"/>
    </source>
</evidence>
<evidence type="ECO:0000256" key="11">
    <source>
        <dbReference type="ARBA" id="ARBA00023157"/>
    </source>
</evidence>
<keyword evidence="8 14" id="KW-1043">Host membrane</keyword>
<evidence type="ECO:0000256" key="12">
    <source>
        <dbReference type="ARBA" id="ARBA00023180"/>
    </source>
</evidence>
<keyword evidence="9 14" id="KW-0261">Viral envelope protein</keyword>
<dbReference type="GO" id="GO:0046718">
    <property type="term" value="P:symbiont entry into host cell"/>
    <property type="evidence" value="ECO:0007669"/>
    <property type="project" value="UniProtKB-KW"/>
</dbReference>
<proteinExistence type="inferred from homology"/>
<evidence type="ECO:0000256" key="4">
    <source>
        <dbReference type="ARBA" id="ARBA00022595"/>
    </source>
</evidence>
<keyword evidence="10 14" id="KW-0472">Membrane</keyword>
<gene>
    <name evidence="15" type="primary">U82</name>
    <name evidence="14" type="synonym">gL</name>
</gene>
<evidence type="ECO:0000256" key="5">
    <source>
        <dbReference type="ARBA" id="ARBA00022729"/>
    </source>
</evidence>
<keyword evidence="2 14" id="KW-1032">Host cell membrane</keyword>
<dbReference type="EMBL" id="KC854711">
    <property type="protein sequence ID" value="AYF60456.1"/>
    <property type="molecule type" value="Genomic_DNA"/>
</dbReference>
<dbReference type="GO" id="GO:0019064">
    <property type="term" value="P:fusion of virus membrane with host plasma membrane"/>
    <property type="evidence" value="ECO:0007669"/>
    <property type="project" value="UniProtKB-UniRule"/>
</dbReference>
<keyword evidence="4 14" id="KW-1162">Viral penetration into host cytoplasm</keyword>
<keyword evidence="7 14" id="KW-0946">Virion</keyword>
<evidence type="ECO:0000256" key="3">
    <source>
        <dbReference type="ARBA" id="ARBA00022521"/>
    </source>
</evidence>
<dbReference type="Pfam" id="PF01801">
    <property type="entry name" value="Cytomega_gL"/>
    <property type="match status" value="1"/>
</dbReference>
<dbReference type="HAMAP" id="MF_04036">
    <property type="entry name" value="HSV_GL_betahv"/>
    <property type="match status" value="1"/>
</dbReference>
<dbReference type="GO" id="GO:0020002">
    <property type="term" value="C:host cell plasma membrane"/>
    <property type="evidence" value="ECO:0007669"/>
    <property type="project" value="UniProtKB-SubCell"/>
</dbReference>
<dbReference type="GO" id="GO:0055036">
    <property type="term" value="C:virion membrane"/>
    <property type="evidence" value="ECO:0007669"/>
    <property type="project" value="UniProtKB-SubCell"/>
</dbReference>
<dbReference type="GO" id="GO:0019031">
    <property type="term" value="C:viral envelope"/>
    <property type="evidence" value="ECO:0007669"/>
    <property type="project" value="UniProtKB-UniRule"/>
</dbReference>
<keyword evidence="3 14" id="KW-1169">Fusion of virus membrane with host cell membrane</keyword>
<organism evidence="15">
    <name type="scientific">Elephant endotheliotropic herpesvirus 1A</name>
    <dbReference type="NCBI Taxonomy" id="759753"/>
    <lineage>
        <taxon>Viruses</taxon>
        <taxon>Duplodnaviria</taxon>
        <taxon>Heunggongvirae</taxon>
        <taxon>Peploviricota</taxon>
        <taxon>Herviviricetes</taxon>
        <taxon>Herpesvirales</taxon>
        <taxon>Orthoherpesviridae</taxon>
        <taxon>Betaherpesvirinae</taxon>
        <taxon>Proboscivirus</taxon>
        <taxon>Proboscivirus elephantidbeta1</taxon>
        <taxon>Elephantid herpesvirus 1</taxon>
    </lineage>
</organism>
<sequence length="304" mass="34817">MTISVNLMSDLRCNIQMDNTITTIVIGTLRLGECVTTFTNMLIILLLAMLSPNKVCASSYPHISPSCYNSTLTCLNGGNLSFPGMPPYSSNYSKLIRYGYGPNIRTSEYPIDQKVYDVLSLFYRNEEDMRVFLSLRKDSNGTWEKGLIGVPELKTVQEDERKYVFCDKVYATFYCSPYTKNCNNGKRNLNELPYVDSIFTEHVVEIVFHGSPTLKIEVKILLYNPVTLEHRIVTIPLFTPALLDATFNILYRTLYRDPTSHALLKTFKNFFDQNIEEPYRGPKNDRFVRVWQKDGFARVGGPTL</sequence>
<comment type="subcellular location">
    <subcellularLocation>
        <location evidence="14">Virion membrane</location>
        <topology evidence="14">Peripheral membrane protein</topology>
        <orientation evidence="14">Extracellular side</orientation>
    </subcellularLocation>
    <subcellularLocation>
        <location evidence="14">Host cell membrane</location>
        <topology evidence="14">Peripheral membrane protein</topology>
        <orientation evidence="14">Extracellular side</orientation>
    </subcellularLocation>
    <subcellularLocation>
        <location evidence="14">Host Golgi apparatus</location>
        <location evidence="14">Host trans-Golgi network</location>
    </subcellularLocation>
    <text evidence="14">gL associates with the extravirion surface through its binding to gH. During virion morphogenesis, this protein probably accumulates in the host trans-Golgi where secondary envelopment occurs.</text>
</comment>
<keyword evidence="6 14" id="KW-1040">Host Golgi apparatus</keyword>
<keyword evidence="12 14" id="KW-0325">Glycoprotein</keyword>
<keyword evidence="11" id="KW-1015">Disulfide bond</keyword>
<evidence type="ECO:0000313" key="15">
    <source>
        <dbReference type="EMBL" id="AYF60456.1"/>
    </source>
</evidence>
<dbReference type="GO" id="GO:0044177">
    <property type="term" value="C:host cell Golgi apparatus"/>
    <property type="evidence" value="ECO:0007669"/>
    <property type="project" value="UniProtKB-SubCell"/>
</dbReference>
<evidence type="ECO:0000256" key="14">
    <source>
        <dbReference type="HAMAP-Rule" id="MF_04036"/>
    </source>
</evidence>
<protein>
    <recommendedName>
        <fullName evidence="14">Envelope glycoprotein L</fullName>
        <shortName evidence="14">gL</shortName>
    </recommendedName>
</protein>
<evidence type="ECO:0000256" key="7">
    <source>
        <dbReference type="ARBA" id="ARBA00022844"/>
    </source>
</evidence>
<dbReference type="PROSITE" id="PS52025">
    <property type="entry name" value="GL_BHV"/>
    <property type="match status" value="1"/>
</dbReference>
<keyword evidence="5" id="KW-0732">Signal</keyword>
<accession>A0A386YUM2</accession>
<reference evidence="15" key="2">
    <citation type="journal article" date="2014" name="J. Virol.">
        <title>Elephant endotheliotropic herpesviruses EEHV1A, EEHV1B, and EEHV2 from cases of hemorrhagic disease are highly diverged from other mammalian herpesviruses and may form a new subfamily.</title>
        <authorList>
            <person name="Richman LK"/>
            <person name="Zong JC"/>
            <person name="Latimer EM"/>
            <person name="Lock J"/>
            <person name="Fleischer RC"/>
            <person name="Heaggans SY"/>
            <person name="Hayward GS."/>
        </authorList>
    </citation>
    <scope>NUCLEOTIDE SEQUENCE</scope>
    <source>
        <strain evidence="15">North American #NAP20 Kathy Sh-Boom</strain>
    </source>
</reference>
<evidence type="ECO:0000256" key="1">
    <source>
        <dbReference type="ARBA" id="ARBA00022506"/>
    </source>
</evidence>
<reference evidence="15" key="1">
    <citation type="submission" date="2013-03" db="EMBL/GenBank/DDBJ databases">
        <authorList>
            <person name="Zong J.-C."/>
            <person name="Heaggans S.Y."/>
            <person name="Hayward G.S."/>
        </authorList>
    </citation>
    <scope>NUCLEOTIDE SEQUENCE</scope>
    <source>
        <strain evidence="15">North American #NAP20 Kathy Sh-Boom</strain>
    </source>
</reference>
<dbReference type="InterPro" id="IPR002689">
    <property type="entry name" value="Cytomegalo_gL"/>
</dbReference>
<keyword evidence="1 14" id="KW-1168">Fusion of virus membrane with host membrane</keyword>